<sequence>MGFQAGVNFYQYVENNPVNFNDPSGLIIPQMIGGAVNALAGIGVNLIGDQPITPGGVITDFATGAMGVGIAAKFSKLSKLAQVGTGAATGSGLFVAGEAAKNTFGIVSSGSDFNIKEVTKGITPGKIVTNALPMPSSVSDFGKHAASGAMNAVEKVFAETISQTYVNIAKGTVLKEVSGRIDDFIGFSATNSVPGGGSSGAGGGYVLYPSKPSTNALQGVYRK</sequence>
<evidence type="ECO:0000313" key="1">
    <source>
        <dbReference type="EMBL" id="VFK00050.1"/>
    </source>
</evidence>
<dbReference type="Gene3D" id="2.180.10.10">
    <property type="entry name" value="RHS repeat-associated core"/>
    <property type="match status" value="1"/>
</dbReference>
<dbReference type="AlphaFoldDB" id="A0A450V5K0"/>
<evidence type="ECO:0008006" key="2">
    <source>
        <dbReference type="Google" id="ProtNLM"/>
    </source>
</evidence>
<gene>
    <name evidence="1" type="ORF">BECKLFY1418B_GA0070995_11674</name>
</gene>
<protein>
    <recommendedName>
        <fullName evidence="2">RHS repeat-associated core domain-containing protein</fullName>
    </recommendedName>
</protein>
<dbReference type="EMBL" id="CAADFF010000167">
    <property type="protein sequence ID" value="VFK00050.1"/>
    <property type="molecule type" value="Genomic_DNA"/>
</dbReference>
<proteinExistence type="predicted"/>
<name>A0A450V5K0_9GAMM</name>
<reference evidence="1" key="1">
    <citation type="submission" date="2019-02" db="EMBL/GenBank/DDBJ databases">
        <authorList>
            <person name="Gruber-Vodicka R. H."/>
            <person name="Seah K. B. B."/>
        </authorList>
    </citation>
    <scope>NUCLEOTIDE SEQUENCE</scope>
    <source>
        <strain evidence="1">BECK_M7</strain>
    </source>
</reference>
<organism evidence="1">
    <name type="scientific">Candidatus Kentrum sp. LFY</name>
    <dbReference type="NCBI Taxonomy" id="2126342"/>
    <lineage>
        <taxon>Bacteria</taxon>
        <taxon>Pseudomonadati</taxon>
        <taxon>Pseudomonadota</taxon>
        <taxon>Gammaproteobacteria</taxon>
        <taxon>Candidatus Kentrum</taxon>
    </lineage>
</organism>
<accession>A0A450V5K0</accession>